<dbReference type="PANTHER" id="PTHR26379:SF191">
    <property type="entry name" value="OS06G0251200 PROTEIN"/>
    <property type="match status" value="1"/>
</dbReference>
<dbReference type="Proteomes" id="UP000807115">
    <property type="component" value="Chromosome 10"/>
</dbReference>
<dbReference type="PANTHER" id="PTHR26379">
    <property type="entry name" value="BTB/POZ AND MATH DOMAIN-CONTAINING PROTEIN 1"/>
    <property type="match status" value="1"/>
</dbReference>
<sequence length="171" mass="18734">MGVGDEEQMRKKKLQEQQCGCPVFMAEFFGHVKEKRSPRVEIKDMDAGILGAMLRFIYTDSVPEPEDGDDGGVGASMHRAQHLLAAADRYGIDRLKVACEDRLFDGVIVDTAATTLALAEQHGCYHLKGRCVELIAANLEAVLATDGYKHLTASCPSVMDDLLMAVHARKN</sequence>
<comment type="similarity">
    <text evidence="2">Belongs to the Tdpoz family.</text>
</comment>
<evidence type="ECO:0000259" key="4">
    <source>
        <dbReference type="Pfam" id="PF24570"/>
    </source>
</evidence>
<dbReference type="InterPro" id="IPR011333">
    <property type="entry name" value="SKP1/BTB/POZ_sf"/>
</dbReference>
<name>A0A921Q539_SORBI</name>
<evidence type="ECO:0000256" key="2">
    <source>
        <dbReference type="ARBA" id="ARBA00010846"/>
    </source>
</evidence>
<dbReference type="Pfam" id="PF24570">
    <property type="entry name" value="BACK_BPM_SPOP"/>
    <property type="match status" value="1"/>
</dbReference>
<dbReference type="Pfam" id="PF00651">
    <property type="entry name" value="BTB"/>
    <property type="match status" value="1"/>
</dbReference>
<accession>A0A921Q539</accession>
<dbReference type="InterPro" id="IPR045005">
    <property type="entry name" value="BPM1-6"/>
</dbReference>
<dbReference type="SUPFAM" id="SSF54695">
    <property type="entry name" value="POZ domain"/>
    <property type="match status" value="1"/>
</dbReference>
<gene>
    <name evidence="5" type="ORF">BDA96_10G287400</name>
</gene>
<feature type="domain" description="BPM/SPOP BACK" evidence="4">
    <location>
        <begin position="111"/>
        <end position="163"/>
    </location>
</feature>
<organism evidence="5 6">
    <name type="scientific">Sorghum bicolor</name>
    <name type="common">Sorghum</name>
    <name type="synonym">Sorghum vulgare</name>
    <dbReference type="NCBI Taxonomy" id="4558"/>
    <lineage>
        <taxon>Eukaryota</taxon>
        <taxon>Viridiplantae</taxon>
        <taxon>Streptophyta</taxon>
        <taxon>Embryophyta</taxon>
        <taxon>Tracheophyta</taxon>
        <taxon>Spermatophyta</taxon>
        <taxon>Magnoliopsida</taxon>
        <taxon>Liliopsida</taxon>
        <taxon>Poales</taxon>
        <taxon>Poaceae</taxon>
        <taxon>PACMAD clade</taxon>
        <taxon>Panicoideae</taxon>
        <taxon>Andropogonodae</taxon>
        <taxon>Andropogoneae</taxon>
        <taxon>Sorghinae</taxon>
        <taxon>Sorghum</taxon>
    </lineage>
</organism>
<feature type="domain" description="BTB" evidence="3">
    <location>
        <begin position="21"/>
        <end position="103"/>
    </location>
</feature>
<dbReference type="GO" id="GO:0016567">
    <property type="term" value="P:protein ubiquitination"/>
    <property type="evidence" value="ECO:0007669"/>
    <property type="project" value="InterPro"/>
</dbReference>
<dbReference type="Gene3D" id="1.25.40.420">
    <property type="match status" value="1"/>
</dbReference>
<evidence type="ECO:0000313" key="5">
    <source>
        <dbReference type="EMBL" id="KAG0515538.1"/>
    </source>
</evidence>
<evidence type="ECO:0000259" key="3">
    <source>
        <dbReference type="Pfam" id="PF00651"/>
    </source>
</evidence>
<reference evidence="5" key="2">
    <citation type="submission" date="2020-10" db="EMBL/GenBank/DDBJ databases">
        <authorList>
            <person name="Cooper E.A."/>
            <person name="Brenton Z.W."/>
            <person name="Flinn B.S."/>
            <person name="Jenkins J."/>
            <person name="Shu S."/>
            <person name="Flowers D."/>
            <person name="Luo F."/>
            <person name="Wang Y."/>
            <person name="Xia P."/>
            <person name="Barry K."/>
            <person name="Daum C."/>
            <person name="Lipzen A."/>
            <person name="Yoshinaga Y."/>
            <person name="Schmutz J."/>
            <person name="Saski C."/>
            <person name="Vermerris W."/>
            <person name="Kresovich S."/>
        </authorList>
    </citation>
    <scope>NUCLEOTIDE SEQUENCE</scope>
</reference>
<proteinExistence type="inferred from homology"/>
<evidence type="ECO:0000313" key="6">
    <source>
        <dbReference type="Proteomes" id="UP000807115"/>
    </source>
</evidence>
<dbReference type="Gene3D" id="3.30.710.10">
    <property type="entry name" value="Potassium Channel Kv1.1, Chain A"/>
    <property type="match status" value="1"/>
</dbReference>
<comment type="pathway">
    <text evidence="1">Protein modification; protein ubiquitination.</text>
</comment>
<evidence type="ECO:0008006" key="7">
    <source>
        <dbReference type="Google" id="ProtNLM"/>
    </source>
</evidence>
<dbReference type="AlphaFoldDB" id="A0A921Q539"/>
<dbReference type="EMBL" id="CM027689">
    <property type="protein sequence ID" value="KAG0515538.1"/>
    <property type="molecule type" value="Genomic_DNA"/>
</dbReference>
<dbReference type="InterPro" id="IPR056423">
    <property type="entry name" value="BACK_BPM_SPOP"/>
</dbReference>
<evidence type="ECO:0000256" key="1">
    <source>
        <dbReference type="ARBA" id="ARBA00004906"/>
    </source>
</evidence>
<reference evidence="5" key="1">
    <citation type="journal article" date="2019" name="BMC Genomics">
        <title>A new reference genome for Sorghum bicolor reveals high levels of sequence similarity between sweet and grain genotypes: implications for the genetics of sugar metabolism.</title>
        <authorList>
            <person name="Cooper E.A."/>
            <person name="Brenton Z.W."/>
            <person name="Flinn B.S."/>
            <person name="Jenkins J."/>
            <person name="Shu S."/>
            <person name="Flowers D."/>
            <person name="Luo F."/>
            <person name="Wang Y."/>
            <person name="Xia P."/>
            <person name="Barry K."/>
            <person name="Daum C."/>
            <person name="Lipzen A."/>
            <person name="Yoshinaga Y."/>
            <person name="Schmutz J."/>
            <person name="Saski C."/>
            <person name="Vermerris W."/>
            <person name="Kresovich S."/>
        </authorList>
    </citation>
    <scope>NUCLEOTIDE SEQUENCE</scope>
</reference>
<comment type="caution">
    <text evidence="5">The sequence shown here is derived from an EMBL/GenBank/DDBJ whole genome shotgun (WGS) entry which is preliminary data.</text>
</comment>
<dbReference type="InterPro" id="IPR000210">
    <property type="entry name" value="BTB/POZ_dom"/>
</dbReference>
<protein>
    <recommendedName>
        <fullName evidence="7">BTB domain-containing protein</fullName>
    </recommendedName>
</protein>